<sequence>MAFSRISGALGLHRRQCQESSGLYSPKHESRDSRHCSDRMYVLVMFDSLNPALIILALIALHGFLIGNATIYNSPIGFACSFNPEVSPSFLRPVKQGPPEQKANKHNSSLSRKWHASSARRPQPLGLTT</sequence>
<feature type="region of interest" description="Disordered" evidence="1">
    <location>
        <begin position="91"/>
        <end position="129"/>
    </location>
</feature>
<evidence type="ECO:0000313" key="4">
    <source>
        <dbReference type="Proteomes" id="UP001165205"/>
    </source>
</evidence>
<accession>A0AAN4YCE3</accession>
<name>A0AAN4YCE3_ASPOZ</name>
<feature type="transmembrane region" description="Helical" evidence="2">
    <location>
        <begin position="40"/>
        <end position="65"/>
    </location>
</feature>
<comment type="caution">
    <text evidence="3">The sequence shown here is derived from an EMBL/GenBank/DDBJ whole genome shotgun (WGS) entry which is preliminary data.</text>
</comment>
<dbReference type="Proteomes" id="UP001165205">
    <property type="component" value="Unassembled WGS sequence"/>
</dbReference>
<reference evidence="3" key="1">
    <citation type="submission" date="2023-04" db="EMBL/GenBank/DDBJ databases">
        <title>Aspergillus oryzae NBRC 4228.</title>
        <authorList>
            <person name="Ichikawa N."/>
            <person name="Sato H."/>
            <person name="Tonouchi N."/>
        </authorList>
    </citation>
    <scope>NUCLEOTIDE SEQUENCE</scope>
    <source>
        <strain evidence="3">NBRC 4228</strain>
    </source>
</reference>
<keyword evidence="2" id="KW-0812">Transmembrane</keyword>
<dbReference type="AlphaFoldDB" id="A0AAN4YCE3"/>
<organism evidence="3 4">
    <name type="scientific">Aspergillus oryzae</name>
    <name type="common">Yellow koji mold</name>
    <dbReference type="NCBI Taxonomy" id="5062"/>
    <lineage>
        <taxon>Eukaryota</taxon>
        <taxon>Fungi</taxon>
        <taxon>Dikarya</taxon>
        <taxon>Ascomycota</taxon>
        <taxon>Pezizomycotina</taxon>
        <taxon>Eurotiomycetes</taxon>
        <taxon>Eurotiomycetidae</taxon>
        <taxon>Eurotiales</taxon>
        <taxon>Aspergillaceae</taxon>
        <taxon>Aspergillus</taxon>
        <taxon>Aspergillus subgen. Circumdati</taxon>
    </lineage>
</organism>
<evidence type="ECO:0000256" key="1">
    <source>
        <dbReference type="SAM" id="MobiDB-lite"/>
    </source>
</evidence>
<evidence type="ECO:0000256" key="2">
    <source>
        <dbReference type="SAM" id="Phobius"/>
    </source>
</evidence>
<gene>
    <name evidence="3" type="ORF">Aory04_000075100</name>
</gene>
<protein>
    <submittedName>
        <fullName evidence="3">Unnamed protein product</fullName>
    </submittedName>
</protein>
<keyword evidence="2" id="KW-0472">Membrane</keyword>
<evidence type="ECO:0000313" key="3">
    <source>
        <dbReference type="EMBL" id="GMG23266.1"/>
    </source>
</evidence>
<dbReference type="EMBL" id="BSYA01000004">
    <property type="protein sequence ID" value="GMG23266.1"/>
    <property type="molecule type" value="Genomic_DNA"/>
</dbReference>
<proteinExistence type="predicted"/>
<keyword evidence="2" id="KW-1133">Transmembrane helix</keyword>